<proteinExistence type="predicted"/>
<dbReference type="Proteomes" id="UP000306007">
    <property type="component" value="Chromosome"/>
</dbReference>
<evidence type="ECO:0000313" key="2">
    <source>
        <dbReference type="Proteomes" id="UP000306007"/>
    </source>
</evidence>
<keyword evidence="2" id="KW-1185">Reference proteome</keyword>
<dbReference type="OrthoDB" id="377863at2157"/>
<evidence type="ECO:0000313" key="1">
    <source>
        <dbReference type="EMBL" id="QDA30359.1"/>
    </source>
</evidence>
<dbReference type="KEGG" id="tic:FH039_00255"/>
<name>A0A4Y5SJP1_9EURY</name>
<protein>
    <submittedName>
        <fullName evidence="1">Uncharacterized protein</fullName>
    </submittedName>
</protein>
<dbReference type="AlphaFoldDB" id="A0A4Y5SJP1"/>
<gene>
    <name evidence="1" type="ORF">FH039_00255</name>
</gene>
<accession>A0A4Y5SJP1</accession>
<organism evidence="1 2">
    <name type="scientific">Thermococcus indicus</name>
    <dbReference type="NCBI Taxonomy" id="2586643"/>
    <lineage>
        <taxon>Archaea</taxon>
        <taxon>Methanobacteriati</taxon>
        <taxon>Methanobacteriota</taxon>
        <taxon>Thermococci</taxon>
        <taxon>Thermococcales</taxon>
        <taxon>Thermococcaceae</taxon>
        <taxon>Thermococcus</taxon>
    </lineage>
</organism>
<dbReference type="EMBL" id="CP040846">
    <property type="protein sequence ID" value="QDA30359.1"/>
    <property type="molecule type" value="Genomic_DNA"/>
</dbReference>
<reference evidence="1 2" key="1">
    <citation type="submission" date="2019-06" db="EMBL/GenBank/DDBJ databases">
        <title>Thermococcus indicus sp. nov., a Fe(III)-reducing hyperthermophilic archaeon isolated from the Onnuri vent field of the Central Indian Ocean ridge.</title>
        <authorList>
            <person name="Lim J.K."/>
            <person name="Kim Y.J."/>
            <person name="Kwon K.K."/>
        </authorList>
    </citation>
    <scope>NUCLEOTIDE SEQUENCE [LARGE SCALE GENOMIC DNA]</scope>
    <source>
        <strain evidence="1 2">IOH1</strain>
    </source>
</reference>
<dbReference type="RefSeq" id="WP_139679757.1">
    <property type="nucleotide sequence ID" value="NZ_CP040846.1"/>
</dbReference>
<sequence length="134" mass="13863">MRRSNKKRLIPLALALVLAMVGAALAVPAITVNVQQVGGGSNTDAKIDTTTAAINWDISGTTITGATITLDQGPGVDGTWDLYITLDDDNVIHVNGNIGASDTTITVSSGINIDLTQNYIKSVSLVIAGNQVNT</sequence>
<dbReference type="GeneID" id="40473569"/>